<keyword evidence="8" id="KW-0238">DNA-binding</keyword>
<dbReference type="RefSeq" id="WP_085011640.1">
    <property type="nucleotide sequence ID" value="NZ_NAAD01000026.1"/>
</dbReference>
<dbReference type="InterPro" id="IPR025944">
    <property type="entry name" value="Sigma_54_int_dom_CS"/>
</dbReference>
<feature type="domain" description="Response regulatory" evidence="14">
    <location>
        <begin position="3"/>
        <end position="117"/>
    </location>
</feature>
<dbReference type="Pfam" id="PF00072">
    <property type="entry name" value="Response_reg"/>
    <property type="match status" value="1"/>
</dbReference>
<dbReference type="InterPro" id="IPR025662">
    <property type="entry name" value="Sigma_54_int_dom_ATP-bd_1"/>
</dbReference>
<protein>
    <recommendedName>
        <fullName evidence="17">Two component, sigma54 specific, transcriptional regulator, Fis family</fullName>
    </recommendedName>
</protein>
<evidence type="ECO:0000256" key="10">
    <source>
        <dbReference type="ARBA" id="ARBA00023163"/>
    </source>
</evidence>
<keyword evidence="3 11" id="KW-0597">Phosphoprotein</keyword>
<dbReference type="GO" id="GO:0005737">
    <property type="term" value="C:cytoplasm"/>
    <property type="evidence" value="ECO:0007669"/>
    <property type="project" value="UniProtKB-SubCell"/>
</dbReference>
<dbReference type="PANTHER" id="PTHR32071">
    <property type="entry name" value="TRANSCRIPTIONAL REGULATORY PROTEIN"/>
    <property type="match status" value="1"/>
</dbReference>
<dbReference type="PROSITE" id="PS00675">
    <property type="entry name" value="SIGMA54_INTERACT_1"/>
    <property type="match status" value="1"/>
</dbReference>
<evidence type="ECO:0000256" key="8">
    <source>
        <dbReference type="ARBA" id="ARBA00023125"/>
    </source>
</evidence>
<dbReference type="GO" id="GO:0005524">
    <property type="term" value="F:ATP binding"/>
    <property type="evidence" value="ECO:0007669"/>
    <property type="project" value="UniProtKB-KW"/>
</dbReference>
<organism evidence="15 16">
    <name type="scientific">Geothermobacter hydrogeniphilus</name>
    <dbReference type="NCBI Taxonomy" id="1969733"/>
    <lineage>
        <taxon>Bacteria</taxon>
        <taxon>Pseudomonadati</taxon>
        <taxon>Thermodesulfobacteriota</taxon>
        <taxon>Desulfuromonadia</taxon>
        <taxon>Desulfuromonadales</taxon>
        <taxon>Geothermobacteraceae</taxon>
        <taxon>Geothermobacter</taxon>
    </lineage>
</organism>
<dbReference type="InterPro" id="IPR027417">
    <property type="entry name" value="P-loop_NTPase"/>
</dbReference>
<comment type="caution">
    <text evidence="15">The sequence shown here is derived from an EMBL/GenBank/DDBJ whole genome shotgun (WGS) entry which is preliminary data.</text>
</comment>
<keyword evidence="9" id="KW-0010">Activator</keyword>
<evidence type="ECO:0000256" key="3">
    <source>
        <dbReference type="ARBA" id="ARBA00022553"/>
    </source>
</evidence>
<dbReference type="PRINTS" id="PR01590">
    <property type="entry name" value="HTHFIS"/>
</dbReference>
<dbReference type="InterPro" id="IPR058031">
    <property type="entry name" value="AAA_lid_NorR"/>
</dbReference>
<dbReference type="Pfam" id="PF25601">
    <property type="entry name" value="AAA_lid_14"/>
    <property type="match status" value="1"/>
</dbReference>
<dbReference type="InterPro" id="IPR002078">
    <property type="entry name" value="Sigma_54_int"/>
</dbReference>
<evidence type="ECO:0000256" key="9">
    <source>
        <dbReference type="ARBA" id="ARBA00023159"/>
    </source>
</evidence>
<dbReference type="GO" id="GO:0006355">
    <property type="term" value="P:regulation of DNA-templated transcription"/>
    <property type="evidence" value="ECO:0007669"/>
    <property type="project" value="InterPro"/>
</dbReference>
<dbReference type="EMBL" id="NAAD01000026">
    <property type="protein sequence ID" value="ORJ55852.1"/>
    <property type="molecule type" value="Genomic_DNA"/>
</dbReference>
<proteinExistence type="predicted"/>
<dbReference type="SMART" id="SM00382">
    <property type="entry name" value="AAA"/>
    <property type="match status" value="1"/>
</dbReference>
<dbReference type="FunFam" id="3.40.50.300:FF:000006">
    <property type="entry name" value="DNA-binding transcriptional regulator NtrC"/>
    <property type="match status" value="1"/>
</dbReference>
<dbReference type="Pfam" id="PF00158">
    <property type="entry name" value="Sigma54_activat"/>
    <property type="match status" value="1"/>
</dbReference>
<dbReference type="PROSITE" id="PS00688">
    <property type="entry name" value="SIGMA54_INTERACT_3"/>
    <property type="match status" value="1"/>
</dbReference>
<evidence type="ECO:0000256" key="1">
    <source>
        <dbReference type="ARBA" id="ARBA00004496"/>
    </source>
</evidence>
<evidence type="ECO:0000256" key="12">
    <source>
        <dbReference type="SAM" id="MobiDB-lite"/>
    </source>
</evidence>
<dbReference type="SUPFAM" id="SSF46689">
    <property type="entry name" value="Homeodomain-like"/>
    <property type="match status" value="1"/>
</dbReference>
<dbReference type="InterPro" id="IPR001789">
    <property type="entry name" value="Sig_transdc_resp-reg_receiver"/>
</dbReference>
<dbReference type="Gene3D" id="3.40.50.300">
    <property type="entry name" value="P-loop containing nucleotide triphosphate hydrolases"/>
    <property type="match status" value="1"/>
</dbReference>
<dbReference type="GO" id="GO:0000160">
    <property type="term" value="P:phosphorelay signal transduction system"/>
    <property type="evidence" value="ECO:0007669"/>
    <property type="project" value="UniProtKB-KW"/>
</dbReference>
<feature type="region of interest" description="Disordered" evidence="12">
    <location>
        <begin position="380"/>
        <end position="413"/>
    </location>
</feature>
<keyword evidence="6" id="KW-0902">Two-component regulatory system</keyword>
<feature type="modified residue" description="4-aspartylphosphate" evidence="11">
    <location>
        <position position="52"/>
    </location>
</feature>
<accession>A0A1X0XSF6</accession>
<dbReference type="Proteomes" id="UP000193136">
    <property type="component" value="Unassembled WGS sequence"/>
</dbReference>
<feature type="compositionally biased region" description="Basic and acidic residues" evidence="12">
    <location>
        <begin position="389"/>
        <end position="405"/>
    </location>
</feature>
<evidence type="ECO:0000256" key="11">
    <source>
        <dbReference type="PROSITE-ProRule" id="PRU00169"/>
    </source>
</evidence>
<dbReference type="Pfam" id="PF02954">
    <property type="entry name" value="HTH_8"/>
    <property type="match status" value="1"/>
</dbReference>
<dbReference type="InterPro" id="IPR003593">
    <property type="entry name" value="AAA+_ATPase"/>
</dbReference>
<dbReference type="AlphaFoldDB" id="A0A1X0XSF6"/>
<dbReference type="FunFam" id="1.10.8.60:FF:000014">
    <property type="entry name" value="DNA-binding transcriptional regulator NtrC"/>
    <property type="match status" value="1"/>
</dbReference>
<sequence>MNHILIVDDEKNYRLVLAELLRGAGYRVSLAENPFAALELLSREDVALILSDLKMPQMDGLEFYRNVVERYGKLPFILMTAYATVETALTALKSGIHDYLLKPFNNDEVLLVIHQALEHSRIQIENQALRRQLEKSYGRELIGESPSIRQLLEQIARIAPAPSPVLISGESGVGKELVARIIHRSSSRSQGPWVAVNCATFPENLLESELFGHERGAFSGAGERKKGLVEMAGSGTLFLDEIGELPLAMQPKLLRLLQEKVYRRVGGTIELRADVRLIAAGNRDLRDMVAAGTFREDLYYRLNVVELPVPPLRERVDDIPLLAQYFLQNLAAELNRNVTGISPAAMDRLKQYHWPGNIRELRNTIERALLFCNDTQLQSRDLPAELGSDNDRPADPERARPERNPGESLPDYLDRVEESVLRGALIEARGIQAQAARNLGISRSNLQYKLKKYRLSDNPSSDEPQSP</sequence>
<keyword evidence="2" id="KW-0963">Cytoplasm</keyword>
<comment type="subcellular location">
    <subcellularLocation>
        <location evidence="1">Cytoplasm</location>
    </subcellularLocation>
</comment>
<dbReference type="Gene3D" id="3.40.50.2300">
    <property type="match status" value="1"/>
</dbReference>
<gene>
    <name evidence="15" type="ORF">B5V00_15050</name>
</gene>
<dbReference type="InterPro" id="IPR009057">
    <property type="entry name" value="Homeodomain-like_sf"/>
</dbReference>
<dbReference type="Gene3D" id="1.10.10.60">
    <property type="entry name" value="Homeodomain-like"/>
    <property type="match status" value="1"/>
</dbReference>
<evidence type="ECO:0000256" key="2">
    <source>
        <dbReference type="ARBA" id="ARBA00022490"/>
    </source>
</evidence>
<keyword evidence="10" id="KW-0804">Transcription</keyword>
<evidence type="ECO:0000259" key="14">
    <source>
        <dbReference type="PROSITE" id="PS50110"/>
    </source>
</evidence>
<reference evidence="15 16" key="1">
    <citation type="submission" date="2017-03" db="EMBL/GenBank/DDBJ databases">
        <title>Genome sequence of Geothermobacter sp. EPR-M, Deep-Sea Iron Reducer.</title>
        <authorList>
            <person name="Tully B."/>
            <person name="Savalia P."/>
            <person name="Abuyen K."/>
            <person name="Baughan C."/>
            <person name="Romero E."/>
            <person name="Ronkowski C."/>
            <person name="Torres B."/>
            <person name="Tremblay J."/>
            <person name="Trujillo A."/>
            <person name="Tyler M."/>
            <person name="Perez-Rodriguez I."/>
            <person name="Amend J."/>
        </authorList>
    </citation>
    <scope>NUCLEOTIDE SEQUENCE [LARGE SCALE GENOMIC DNA]</scope>
    <source>
        <strain evidence="15 16">EPR-M</strain>
    </source>
</reference>
<evidence type="ECO:0008006" key="17">
    <source>
        <dbReference type="Google" id="ProtNLM"/>
    </source>
</evidence>
<dbReference type="SMART" id="SM00448">
    <property type="entry name" value="REC"/>
    <property type="match status" value="1"/>
</dbReference>
<dbReference type="OrthoDB" id="9814761at2"/>
<dbReference type="FunFam" id="3.40.50.2300:FF:000018">
    <property type="entry name" value="DNA-binding transcriptional regulator NtrC"/>
    <property type="match status" value="1"/>
</dbReference>
<evidence type="ECO:0000313" key="15">
    <source>
        <dbReference type="EMBL" id="ORJ55852.1"/>
    </source>
</evidence>
<dbReference type="PROSITE" id="PS50110">
    <property type="entry name" value="RESPONSE_REGULATORY"/>
    <property type="match status" value="1"/>
</dbReference>
<evidence type="ECO:0000256" key="6">
    <source>
        <dbReference type="ARBA" id="ARBA00023012"/>
    </source>
</evidence>
<dbReference type="GO" id="GO:0043565">
    <property type="term" value="F:sequence-specific DNA binding"/>
    <property type="evidence" value="ECO:0007669"/>
    <property type="project" value="InterPro"/>
</dbReference>
<name>A0A1X0XSF6_9BACT</name>
<evidence type="ECO:0000256" key="4">
    <source>
        <dbReference type="ARBA" id="ARBA00022741"/>
    </source>
</evidence>
<dbReference type="Gene3D" id="1.10.8.60">
    <property type="match status" value="1"/>
</dbReference>
<dbReference type="InterPro" id="IPR011006">
    <property type="entry name" value="CheY-like_superfamily"/>
</dbReference>
<keyword evidence="7" id="KW-0805">Transcription regulation</keyword>
<evidence type="ECO:0000313" key="16">
    <source>
        <dbReference type="Proteomes" id="UP000193136"/>
    </source>
</evidence>
<dbReference type="STRING" id="1969733.B5V00_15050"/>
<dbReference type="PROSITE" id="PS50045">
    <property type="entry name" value="SIGMA54_INTERACT_4"/>
    <property type="match status" value="1"/>
</dbReference>
<dbReference type="SUPFAM" id="SSF52172">
    <property type="entry name" value="CheY-like"/>
    <property type="match status" value="1"/>
</dbReference>
<evidence type="ECO:0000259" key="13">
    <source>
        <dbReference type="PROSITE" id="PS50045"/>
    </source>
</evidence>
<dbReference type="SUPFAM" id="SSF52540">
    <property type="entry name" value="P-loop containing nucleoside triphosphate hydrolases"/>
    <property type="match status" value="1"/>
</dbReference>
<feature type="domain" description="Sigma-54 factor interaction" evidence="13">
    <location>
        <begin position="141"/>
        <end position="370"/>
    </location>
</feature>
<keyword evidence="5" id="KW-0067">ATP-binding</keyword>
<evidence type="ECO:0000256" key="7">
    <source>
        <dbReference type="ARBA" id="ARBA00023015"/>
    </source>
</evidence>
<dbReference type="CDD" id="cd00009">
    <property type="entry name" value="AAA"/>
    <property type="match status" value="1"/>
</dbReference>
<keyword evidence="16" id="KW-1185">Reference proteome</keyword>
<keyword evidence="4" id="KW-0547">Nucleotide-binding</keyword>
<evidence type="ECO:0000256" key="5">
    <source>
        <dbReference type="ARBA" id="ARBA00022840"/>
    </source>
</evidence>
<dbReference type="InterPro" id="IPR002197">
    <property type="entry name" value="HTH_Fis"/>
</dbReference>